<dbReference type="Pfam" id="PF04851">
    <property type="entry name" value="ResIII"/>
    <property type="match status" value="1"/>
</dbReference>
<dbReference type="InterPro" id="IPR027417">
    <property type="entry name" value="P-loop_NTPase"/>
</dbReference>
<dbReference type="GO" id="GO:0005524">
    <property type="term" value="F:ATP binding"/>
    <property type="evidence" value="ECO:0007669"/>
    <property type="project" value="InterPro"/>
</dbReference>
<feature type="domain" description="Helicase C-terminal" evidence="2">
    <location>
        <begin position="381"/>
        <end position="550"/>
    </location>
</feature>
<dbReference type="InterPro" id="IPR001650">
    <property type="entry name" value="Helicase_C-like"/>
</dbReference>
<dbReference type="SMART" id="SM00490">
    <property type="entry name" value="HELICc"/>
    <property type="match status" value="1"/>
</dbReference>
<dbReference type="InterPro" id="IPR050742">
    <property type="entry name" value="Helicase_Restrict-Modif_Enz"/>
</dbReference>
<dbReference type="Pfam" id="PF00271">
    <property type="entry name" value="Helicase_C"/>
    <property type="match status" value="1"/>
</dbReference>
<evidence type="ECO:0000313" key="3">
    <source>
        <dbReference type="EMBL" id="KJA09016.1"/>
    </source>
</evidence>
<evidence type="ECO:0000259" key="2">
    <source>
        <dbReference type="PROSITE" id="PS51194"/>
    </source>
</evidence>
<dbReference type="Gene3D" id="3.40.50.300">
    <property type="entry name" value="P-loop containing nucleotide triphosphate hydrolases"/>
    <property type="match status" value="2"/>
</dbReference>
<dbReference type="PROSITE" id="PS51192">
    <property type="entry name" value="HELICASE_ATP_BIND_1"/>
    <property type="match status" value="1"/>
</dbReference>
<evidence type="ECO:0000313" key="4">
    <source>
        <dbReference type="Proteomes" id="UP000032566"/>
    </source>
</evidence>
<dbReference type="CDD" id="cd18785">
    <property type="entry name" value="SF2_C"/>
    <property type="match status" value="1"/>
</dbReference>
<dbReference type="EMBL" id="JXYQ01000075">
    <property type="protein sequence ID" value="KJA09016.1"/>
    <property type="molecule type" value="Genomic_DNA"/>
</dbReference>
<organism evidence="3 4">
    <name type="scientific">Acidovorax temperans</name>
    <dbReference type="NCBI Taxonomy" id="80878"/>
    <lineage>
        <taxon>Bacteria</taxon>
        <taxon>Pseudomonadati</taxon>
        <taxon>Pseudomonadota</taxon>
        <taxon>Betaproteobacteria</taxon>
        <taxon>Burkholderiales</taxon>
        <taxon>Comamonadaceae</taxon>
        <taxon>Acidovorax</taxon>
    </lineage>
</organism>
<dbReference type="SUPFAM" id="SSF52540">
    <property type="entry name" value="P-loop containing nucleoside triphosphate hydrolases"/>
    <property type="match status" value="1"/>
</dbReference>
<dbReference type="PANTHER" id="PTHR47396:SF1">
    <property type="entry name" value="ATP-DEPENDENT HELICASE IRC3-RELATED"/>
    <property type="match status" value="1"/>
</dbReference>
<dbReference type="STRING" id="80878.RP29_18720"/>
<evidence type="ECO:0000259" key="1">
    <source>
        <dbReference type="PROSITE" id="PS51192"/>
    </source>
</evidence>
<dbReference type="SMART" id="SM00487">
    <property type="entry name" value="DEXDc"/>
    <property type="match status" value="1"/>
</dbReference>
<dbReference type="AlphaFoldDB" id="A0A0D7K3V0"/>
<reference evidence="3 4" key="1">
    <citation type="submission" date="2014-12" db="EMBL/GenBank/DDBJ databases">
        <title>Isolation of bacteria from lake water.</title>
        <authorList>
            <person name="Sheng K.-Y."/>
            <person name="Chin P.-S."/>
            <person name="Chan K.-G."/>
            <person name="Tan G.S."/>
        </authorList>
    </citation>
    <scope>NUCLEOTIDE SEQUENCE [LARGE SCALE GENOMIC DNA]</scope>
    <source>
        <strain evidence="3 4">KY4</strain>
    </source>
</reference>
<dbReference type="GO" id="GO:0003677">
    <property type="term" value="F:DNA binding"/>
    <property type="evidence" value="ECO:0007669"/>
    <property type="project" value="InterPro"/>
</dbReference>
<dbReference type="GO" id="GO:0016787">
    <property type="term" value="F:hydrolase activity"/>
    <property type="evidence" value="ECO:0007669"/>
    <property type="project" value="InterPro"/>
</dbReference>
<protein>
    <recommendedName>
        <fullName evidence="5">Superfamily II DNA or RNA helicase</fullName>
    </recommendedName>
</protein>
<dbReference type="InterPro" id="IPR006935">
    <property type="entry name" value="Helicase/UvrB_N"/>
</dbReference>
<gene>
    <name evidence="3" type="ORF">RP29_18720</name>
</gene>
<name>A0A0D7K3V0_9BURK</name>
<comment type="caution">
    <text evidence="3">The sequence shown here is derived from an EMBL/GenBank/DDBJ whole genome shotgun (WGS) entry which is preliminary data.</text>
</comment>
<proteinExistence type="predicted"/>
<dbReference type="CDD" id="cd17926">
    <property type="entry name" value="DEXHc_RE"/>
    <property type="match status" value="1"/>
</dbReference>
<dbReference type="InterPro" id="IPR014001">
    <property type="entry name" value="Helicase_ATP-bd"/>
</dbReference>
<dbReference type="PANTHER" id="PTHR47396">
    <property type="entry name" value="TYPE I RESTRICTION ENZYME ECOKI R PROTEIN"/>
    <property type="match status" value="1"/>
</dbReference>
<dbReference type="PROSITE" id="PS51194">
    <property type="entry name" value="HELICASE_CTER"/>
    <property type="match status" value="1"/>
</dbReference>
<sequence length="1118" mass="124522">MSFASYEYDAQIQNGGRGMVTEADFAAATRLRLPTRYAFQNRDGAIDASCIERASAVYPATVVAYRSRGPNFKRLKATTEDGAVYAIDLMVNGFDFTDIAPAGVLRGTDGEVIDGILEVSDARFREVEDSLAEGNRLRTEAHASWRGGINYVSELVAVGGHAARPGLRAPQIGALHAIAAHWSLSKDPAIIVMPTGTGKTEVMLAITVESRGDRILVIVPTDALRQQTADKFREYGLLRKLGIVVDVLNPVVGVLTGKPTAAQFDALRSCNIVVTTMASISRGDEIEQKAFAALFSEVFFDEAHHAQATTWNRFSRYCAHARTLLFTATPFREDGKALKGKIIYNYPLQLAQEGGFFKPIQFLQVFEPDSSVADLRIAERAVERLRADLASGLDHMLLARANTIDQATDLFDNIYSAEFQDLNPVLVHSHTKGREQVLRDVRSGKHRIVICVDMFGEGFDLPQLKVAALHSVHKSLGITLQFIGRFARAAGNVGDASFVANTAEDGVPEALESLYQEDADWNNLLSDLSYDAIDPQARLSELVENLQPLKEVATELEISTLTMNPKLSTEVFRVTDFDHTGYANAFRPNQVIYQPIFSQQDKMLVFIVNQEDKVDWTDSRDIVIDTWDLFIAFYDEEKGLLFINSSRKYFAWKLAQSLSTDPLPVRDEEVFRAFSNLRRMTLHSVGLTGLSRNVRYQMFAGLDVRDAIDPVLQQDKMKSNVMGVGYEDGKRVSIGCSRKGKIWSLQTDSLAGWRDWCSNLGIKLSNENIEPNDFLKYTLVPELRKGGVLPDEHAMMIDWPDQLFESASFKITVVHGENRYSFHECQLDIVEWAPAGNEFKFKLKAGSEVETVFKITLVSEGEAQGLFYSIARVEGPDVSIEAFNKTDLAVNFFTTNPPLVRLADGSQLSGEILLKPREELAEVYDQELIAPLAWGDTLQNQESRWKDGALRPRSIQQKFIEHLEQGPSAFIIDDDDAGESADIVSIEDGEQTITVTLWHCKYSSGAAPGNRVKDLYEVCGQAQKSTKWTWNFPNLVAHLTERETKHRAGRPTRFVRGSLDRLVVLRKASRRKYVVFRIGIVQPGLSKAGIENDHLAILGATSLFLRTVTNHPLVVISS</sequence>
<accession>A0A0D7K3V0</accession>
<feature type="domain" description="Helicase ATP-binding" evidence="1">
    <location>
        <begin position="180"/>
        <end position="348"/>
    </location>
</feature>
<dbReference type="GO" id="GO:0005829">
    <property type="term" value="C:cytosol"/>
    <property type="evidence" value="ECO:0007669"/>
    <property type="project" value="TreeGrafter"/>
</dbReference>
<dbReference type="Proteomes" id="UP000032566">
    <property type="component" value="Unassembled WGS sequence"/>
</dbReference>
<keyword evidence="4" id="KW-1185">Reference proteome</keyword>
<evidence type="ECO:0008006" key="5">
    <source>
        <dbReference type="Google" id="ProtNLM"/>
    </source>
</evidence>
<dbReference type="PATRIC" id="fig|80878.5.peg.3713"/>